<dbReference type="PRINTS" id="PR00404">
    <property type="entry name" value="MADSDOMAIN"/>
</dbReference>
<dbReference type="GO" id="GO:0005634">
    <property type="term" value="C:nucleus"/>
    <property type="evidence" value="ECO:0007669"/>
    <property type="project" value="UniProtKB-SubCell"/>
</dbReference>
<dbReference type="InterPro" id="IPR002100">
    <property type="entry name" value="TF_MADSbox"/>
</dbReference>
<dbReference type="SMART" id="SM00432">
    <property type="entry name" value="MADS"/>
    <property type="match status" value="1"/>
</dbReference>
<dbReference type="EMBL" id="JAUUTY010000006">
    <property type="protein sequence ID" value="KAK1614794.1"/>
    <property type="molecule type" value="Genomic_DNA"/>
</dbReference>
<name>A0AAD8VPW8_LOLMU</name>
<accession>A0AAD8VPW8</accession>
<dbReference type="PROSITE" id="PS50066">
    <property type="entry name" value="MADS_BOX_2"/>
    <property type="match status" value="1"/>
</dbReference>
<feature type="domain" description="MADS-box" evidence="6">
    <location>
        <begin position="1"/>
        <end position="46"/>
    </location>
</feature>
<evidence type="ECO:0000313" key="8">
    <source>
        <dbReference type="Proteomes" id="UP001231189"/>
    </source>
</evidence>
<keyword evidence="3" id="KW-0238">DNA-binding</keyword>
<comment type="subcellular location">
    <subcellularLocation>
        <location evidence="1">Nucleus</location>
    </subcellularLocation>
</comment>
<proteinExistence type="predicted"/>
<evidence type="ECO:0000256" key="4">
    <source>
        <dbReference type="ARBA" id="ARBA00023163"/>
    </source>
</evidence>
<dbReference type="PANTHER" id="PTHR48019">
    <property type="entry name" value="SERUM RESPONSE FACTOR HOMOLOG"/>
    <property type="match status" value="1"/>
</dbReference>
<dbReference type="GO" id="GO:0046983">
    <property type="term" value="F:protein dimerization activity"/>
    <property type="evidence" value="ECO:0007669"/>
    <property type="project" value="InterPro"/>
</dbReference>
<dbReference type="InterPro" id="IPR036879">
    <property type="entry name" value="TF_MADSbox_sf"/>
</dbReference>
<evidence type="ECO:0000256" key="1">
    <source>
        <dbReference type="ARBA" id="ARBA00004123"/>
    </source>
</evidence>
<dbReference type="Gene3D" id="3.40.1810.10">
    <property type="entry name" value="Transcription factor, MADS-box"/>
    <property type="match status" value="1"/>
</dbReference>
<evidence type="ECO:0000313" key="7">
    <source>
        <dbReference type="EMBL" id="KAK1614794.1"/>
    </source>
</evidence>
<dbReference type="Proteomes" id="UP001231189">
    <property type="component" value="Unassembled WGS sequence"/>
</dbReference>
<dbReference type="CDD" id="cd00120">
    <property type="entry name" value="MADS"/>
    <property type="match status" value="1"/>
</dbReference>
<dbReference type="InterPro" id="IPR050142">
    <property type="entry name" value="MADS-box/MEF2_TF"/>
</dbReference>
<reference evidence="7" key="1">
    <citation type="submission" date="2023-07" db="EMBL/GenBank/DDBJ databases">
        <title>A chromosome-level genome assembly of Lolium multiflorum.</title>
        <authorList>
            <person name="Chen Y."/>
            <person name="Copetti D."/>
            <person name="Kolliker R."/>
            <person name="Studer B."/>
        </authorList>
    </citation>
    <scope>NUCLEOTIDE SEQUENCE</scope>
    <source>
        <strain evidence="7">02402/16</strain>
        <tissue evidence="7">Leaf</tissue>
    </source>
</reference>
<evidence type="ECO:0000259" key="6">
    <source>
        <dbReference type="PROSITE" id="PS50066"/>
    </source>
</evidence>
<dbReference type="SUPFAM" id="SSF55455">
    <property type="entry name" value="SRF-like"/>
    <property type="match status" value="1"/>
</dbReference>
<comment type="caution">
    <text evidence="7">The sequence shown here is derived from an EMBL/GenBank/DDBJ whole genome shotgun (WGS) entry which is preliminary data.</text>
</comment>
<keyword evidence="5" id="KW-0539">Nucleus</keyword>
<keyword evidence="4" id="KW-0804">Transcription</keyword>
<sequence length="356" mass="38165">MPPRKVDVRFIENARSRAARYAKRSRGLQKKASELSTLCGVPVALVCAPAPAAGAAAGAPFVWESEEGVLERYRAAAVVTPDARARHTHRSYLEAELGKERAKLARARPGALHDWDPALNDMSPDEAREVLEAIDAALQAARDRMAALGLPADGRLALEHVAVPGDDDDASESDDAAVAPQYLALGYAGFEPQTMTCHGGSNDHGGQLEQFLMQPDCDLESVGGGSSSYVGPVDGTQAPGGYGDNAGYTWPDLTMCYPAHGSWNAPMPVGYYPYFADGALAPEHYSSAQDLTGGDYADTLPLDHTMGMDDNFAYPHMDNSYAAHWQDQDFQRSDTGTCTGQYPGTRGSGQAFHYLY</sequence>
<dbReference type="GO" id="GO:0003677">
    <property type="term" value="F:DNA binding"/>
    <property type="evidence" value="ECO:0007669"/>
    <property type="project" value="UniProtKB-KW"/>
</dbReference>
<evidence type="ECO:0000256" key="5">
    <source>
        <dbReference type="ARBA" id="ARBA00023242"/>
    </source>
</evidence>
<protein>
    <recommendedName>
        <fullName evidence="6">MADS-box domain-containing protein</fullName>
    </recommendedName>
</protein>
<organism evidence="7 8">
    <name type="scientific">Lolium multiflorum</name>
    <name type="common">Italian ryegrass</name>
    <name type="synonym">Lolium perenne subsp. multiflorum</name>
    <dbReference type="NCBI Taxonomy" id="4521"/>
    <lineage>
        <taxon>Eukaryota</taxon>
        <taxon>Viridiplantae</taxon>
        <taxon>Streptophyta</taxon>
        <taxon>Embryophyta</taxon>
        <taxon>Tracheophyta</taxon>
        <taxon>Spermatophyta</taxon>
        <taxon>Magnoliopsida</taxon>
        <taxon>Liliopsida</taxon>
        <taxon>Poales</taxon>
        <taxon>Poaceae</taxon>
        <taxon>BOP clade</taxon>
        <taxon>Pooideae</taxon>
        <taxon>Poodae</taxon>
        <taxon>Poeae</taxon>
        <taxon>Poeae Chloroplast Group 2 (Poeae type)</taxon>
        <taxon>Loliodinae</taxon>
        <taxon>Loliinae</taxon>
        <taxon>Lolium</taxon>
    </lineage>
</organism>
<evidence type="ECO:0000256" key="2">
    <source>
        <dbReference type="ARBA" id="ARBA00023015"/>
    </source>
</evidence>
<gene>
    <name evidence="7" type="ORF">QYE76_020311</name>
</gene>
<dbReference type="AlphaFoldDB" id="A0AAD8VPW8"/>
<keyword evidence="2" id="KW-0805">Transcription regulation</keyword>
<evidence type="ECO:0000256" key="3">
    <source>
        <dbReference type="ARBA" id="ARBA00023125"/>
    </source>
</evidence>
<dbReference type="Pfam" id="PF00319">
    <property type="entry name" value="SRF-TF"/>
    <property type="match status" value="1"/>
</dbReference>
<keyword evidence="8" id="KW-1185">Reference proteome</keyword>